<dbReference type="PANTHER" id="PTHR43570:SF16">
    <property type="entry name" value="ALDEHYDE DEHYDROGENASE TYPE III, ISOFORM Q"/>
    <property type="match status" value="1"/>
</dbReference>
<dbReference type="SUPFAM" id="SSF53720">
    <property type="entry name" value="ALDH-like"/>
    <property type="match status" value="1"/>
</dbReference>
<evidence type="ECO:0000256" key="6">
    <source>
        <dbReference type="SAM" id="MobiDB-lite"/>
    </source>
</evidence>
<sequence length="505" mass="54487">MSDPRPAEGAPAAEDRRPPAITRAEKVAAAAPPTTDRAVIEQRVARARRAADAGVPRPVEWREAQLKALRAMVLENRERFEQALWTDLRKNATEAQVTELSQVVAEVDHALKNLRSWMKPQRASLPLVLQPASARLEAEPLGTVLVIAPWNYPVQLLLVPVLGAIAAGNAVVLKPSEITPHVSALLAELVPQHLDPDAVQIVEGGVEETTALLEHRFDHIVFTGNGTVGRVVMRAAAEHLTPVTLELGGKSPLWFDDDAHLEEAARRFAWAKYLNAGQTCIAPDYVLTTPERVGPLAAAIERAIEALYGDAGTSPDFGRIVSPKQFDRTAAYIAQGEVLVGGQTQREDLFIAPTVLRMEQPADPAAERTEATTPAVLREEIFAPILPIVPVADVDAAIAYIRADEKPLALYVFTADDAVREALIARTSSGAVVDGAAILQAAAPTVPFGGVGESGMGSYHGQTSFERFSHRKPVVTKPYAPETLRMIMPPFSAAKRAIVRRVFGV</sequence>
<keyword evidence="2 3" id="KW-0560">Oxidoreductase</keyword>
<name>A0ABT0R356_9MICO</name>
<organism evidence="8 9">
    <name type="scientific">Brachybacterium equifaecis</name>
    <dbReference type="NCBI Taxonomy" id="2910770"/>
    <lineage>
        <taxon>Bacteria</taxon>
        <taxon>Bacillati</taxon>
        <taxon>Actinomycetota</taxon>
        <taxon>Actinomycetes</taxon>
        <taxon>Micrococcales</taxon>
        <taxon>Dermabacteraceae</taxon>
        <taxon>Brachybacterium</taxon>
    </lineage>
</organism>
<comment type="similarity">
    <text evidence="1 3 5">Belongs to the aldehyde dehydrogenase family.</text>
</comment>
<dbReference type="EMBL" id="JAKNCJ010000009">
    <property type="protein sequence ID" value="MCL6424190.1"/>
    <property type="molecule type" value="Genomic_DNA"/>
</dbReference>
<dbReference type="Pfam" id="PF00171">
    <property type="entry name" value="Aldedh"/>
    <property type="match status" value="1"/>
</dbReference>
<feature type="active site" evidence="4">
    <location>
        <position position="246"/>
    </location>
</feature>
<evidence type="ECO:0000256" key="1">
    <source>
        <dbReference type="ARBA" id="ARBA00009986"/>
    </source>
</evidence>
<accession>A0ABT0R356</accession>
<feature type="compositionally biased region" description="Basic and acidic residues" evidence="6">
    <location>
        <begin position="13"/>
        <end position="26"/>
    </location>
</feature>
<evidence type="ECO:0000256" key="5">
    <source>
        <dbReference type="RuleBase" id="RU003345"/>
    </source>
</evidence>
<dbReference type="Gene3D" id="3.40.309.10">
    <property type="entry name" value="Aldehyde Dehydrogenase, Chain A, domain 2"/>
    <property type="match status" value="1"/>
</dbReference>
<evidence type="ECO:0000256" key="4">
    <source>
        <dbReference type="PROSITE-ProRule" id="PRU10007"/>
    </source>
</evidence>
<dbReference type="Proteomes" id="UP001203761">
    <property type="component" value="Unassembled WGS sequence"/>
</dbReference>
<protein>
    <recommendedName>
        <fullName evidence="3">Aldehyde dehydrogenase</fullName>
    </recommendedName>
</protein>
<feature type="domain" description="Aldehyde dehydrogenase" evidence="7">
    <location>
        <begin position="20"/>
        <end position="472"/>
    </location>
</feature>
<evidence type="ECO:0000313" key="8">
    <source>
        <dbReference type="EMBL" id="MCL6424190.1"/>
    </source>
</evidence>
<gene>
    <name evidence="8" type="ORF">Bequi_12515</name>
</gene>
<evidence type="ECO:0000313" key="9">
    <source>
        <dbReference type="Proteomes" id="UP001203761"/>
    </source>
</evidence>
<dbReference type="InterPro" id="IPR029510">
    <property type="entry name" value="Ald_DH_CS_GLU"/>
</dbReference>
<dbReference type="CDD" id="cd07087">
    <property type="entry name" value="ALDH_F3-13-14_CALDH-like"/>
    <property type="match status" value="1"/>
</dbReference>
<reference evidence="8" key="1">
    <citation type="submission" date="2022-02" db="EMBL/GenBank/DDBJ databases">
        <authorList>
            <person name="Lee M."/>
            <person name="Kim S.-J."/>
            <person name="Jung M.-Y."/>
        </authorList>
    </citation>
    <scope>NUCLEOTIDE SEQUENCE</scope>
    <source>
        <strain evidence="8">JHP9</strain>
    </source>
</reference>
<dbReference type="InterPro" id="IPR016163">
    <property type="entry name" value="Ald_DH_C"/>
</dbReference>
<dbReference type="PROSITE" id="PS00070">
    <property type="entry name" value="ALDEHYDE_DEHYDR_CYS"/>
    <property type="match status" value="1"/>
</dbReference>
<dbReference type="InterPro" id="IPR016160">
    <property type="entry name" value="Ald_DH_CS_CYS"/>
</dbReference>
<dbReference type="RefSeq" id="WP_249738271.1">
    <property type="nucleotide sequence ID" value="NZ_JAKNCJ010000009.1"/>
</dbReference>
<dbReference type="PIRSF" id="PIRSF036492">
    <property type="entry name" value="ALDH"/>
    <property type="match status" value="1"/>
</dbReference>
<comment type="caution">
    <text evidence="8">The sequence shown here is derived from an EMBL/GenBank/DDBJ whole genome shotgun (WGS) entry which is preliminary data.</text>
</comment>
<proteinExistence type="inferred from homology"/>
<dbReference type="PANTHER" id="PTHR43570">
    <property type="entry name" value="ALDEHYDE DEHYDROGENASE"/>
    <property type="match status" value="1"/>
</dbReference>
<evidence type="ECO:0000259" key="7">
    <source>
        <dbReference type="Pfam" id="PF00171"/>
    </source>
</evidence>
<dbReference type="InterPro" id="IPR016161">
    <property type="entry name" value="Ald_DH/histidinol_DH"/>
</dbReference>
<evidence type="ECO:0000256" key="2">
    <source>
        <dbReference type="ARBA" id="ARBA00023002"/>
    </source>
</evidence>
<feature type="region of interest" description="Disordered" evidence="6">
    <location>
        <begin position="1"/>
        <end position="34"/>
    </location>
</feature>
<dbReference type="PROSITE" id="PS00687">
    <property type="entry name" value="ALDEHYDE_DEHYDR_GLU"/>
    <property type="match status" value="1"/>
</dbReference>
<dbReference type="InterPro" id="IPR015590">
    <property type="entry name" value="Aldehyde_DH_dom"/>
</dbReference>
<dbReference type="InterPro" id="IPR016162">
    <property type="entry name" value="Ald_DH_N"/>
</dbReference>
<evidence type="ECO:0000256" key="3">
    <source>
        <dbReference type="PIRNR" id="PIRNR036492"/>
    </source>
</evidence>
<dbReference type="InterPro" id="IPR012394">
    <property type="entry name" value="Aldehyde_DH_NAD(P)"/>
</dbReference>
<keyword evidence="9" id="KW-1185">Reference proteome</keyword>
<dbReference type="Gene3D" id="3.40.605.10">
    <property type="entry name" value="Aldehyde Dehydrogenase, Chain A, domain 1"/>
    <property type="match status" value="1"/>
</dbReference>